<feature type="domain" description="DUF1835" evidence="1">
    <location>
        <begin position="5"/>
        <end position="114"/>
    </location>
</feature>
<dbReference type="Pfam" id="PF08874">
    <property type="entry name" value="DUF1835"/>
    <property type="match status" value="1"/>
</dbReference>
<dbReference type="InterPro" id="IPR014973">
    <property type="entry name" value="DUF1835"/>
</dbReference>
<organism evidence="2 3">
    <name type="scientific">Paenibacillus alba</name>
    <dbReference type="NCBI Taxonomy" id="1197127"/>
    <lineage>
        <taxon>Bacteria</taxon>
        <taxon>Bacillati</taxon>
        <taxon>Bacillota</taxon>
        <taxon>Bacilli</taxon>
        <taxon>Bacillales</taxon>
        <taxon>Paenibacillaceae</taxon>
        <taxon>Paenibacillus</taxon>
    </lineage>
</organism>
<dbReference type="Proteomes" id="UP001338137">
    <property type="component" value="Unassembled WGS sequence"/>
</dbReference>
<dbReference type="RefSeq" id="WP_326072794.1">
    <property type="nucleotide sequence ID" value="NZ_JARLKY010000036.1"/>
</dbReference>
<gene>
    <name evidence="2" type="ORF">P4I72_15715</name>
</gene>
<keyword evidence="3" id="KW-1185">Reference proteome</keyword>
<protein>
    <submittedName>
        <fullName evidence="2">DUF1835 domain-containing protein</fullName>
    </submittedName>
</protein>
<reference evidence="2 3" key="1">
    <citation type="submission" date="2023-03" db="EMBL/GenBank/DDBJ databases">
        <title>Bacillus Genome Sequencing.</title>
        <authorList>
            <person name="Dunlap C."/>
        </authorList>
    </citation>
    <scope>NUCLEOTIDE SEQUENCE [LARGE SCALE GENOMIC DNA]</scope>
    <source>
        <strain evidence="2 3">BD-533</strain>
    </source>
</reference>
<comment type="caution">
    <text evidence="2">The sequence shown here is derived from an EMBL/GenBank/DDBJ whole genome shotgun (WGS) entry which is preliminary data.</text>
</comment>
<evidence type="ECO:0000259" key="1">
    <source>
        <dbReference type="Pfam" id="PF08874"/>
    </source>
</evidence>
<name>A0ABU6G326_9BACL</name>
<evidence type="ECO:0000313" key="3">
    <source>
        <dbReference type="Proteomes" id="UP001338137"/>
    </source>
</evidence>
<evidence type="ECO:0000313" key="2">
    <source>
        <dbReference type="EMBL" id="MEC0228573.1"/>
    </source>
</evidence>
<dbReference type="EMBL" id="JARLKY010000036">
    <property type="protein sequence ID" value="MEC0228573.1"/>
    <property type="molecule type" value="Genomic_DNA"/>
</dbReference>
<sequence length="336" mass="38153">MSKLLHIVNGDAFGDKLRASGIDGDILVWRESLYEGPIGMQMSDSVLLPIRAAYMNRRHGIPEMLFSSAVREQEEALDNLATNVSEVVLWFEHDLYDQLMLHYLLSRMYAMPSRAFQLFLLNIGEFPGIDLFYGLGQLTVDQIKSLHHKWAPVQEDQLRLAYKVWAAYSASEPLPLASLIEEDLSLFPFLKKALQANYDRYPSKLNGLNAIQQLILTLLAEAEMPISQLFHKISKSISGYGLGDLQFWSIIEDLRQCEVPLVQLIGGDNLPRYGDPLPSGFENWRVRITEWGKLVLGCEQDHLFLSGIDDWIGGVHLLGKEGIWRQNTATMGFLRM</sequence>
<accession>A0ABU6G326</accession>
<proteinExistence type="predicted"/>